<organism evidence="1 2">
    <name type="scientific">Pseudomonas matsuisoli</name>
    <dbReference type="NCBI Taxonomy" id="1515666"/>
    <lineage>
        <taxon>Bacteria</taxon>
        <taxon>Pseudomonadati</taxon>
        <taxon>Pseudomonadota</taxon>
        <taxon>Gammaproteobacteria</taxon>
        <taxon>Pseudomonadales</taxon>
        <taxon>Pseudomonadaceae</taxon>
        <taxon>Pseudomonas</taxon>
    </lineage>
</organism>
<dbReference type="AlphaFoldDB" id="A0A917Q381"/>
<dbReference type="RefSeq" id="WP_188985921.1">
    <property type="nucleotide sequence ID" value="NZ_BMPO01000012.1"/>
</dbReference>
<evidence type="ECO:0000313" key="1">
    <source>
        <dbReference type="EMBL" id="GGK09719.1"/>
    </source>
</evidence>
<proteinExistence type="predicted"/>
<gene>
    <name evidence="1" type="ORF">GCM10009304_39700</name>
</gene>
<name>A0A917Q381_9PSED</name>
<dbReference type="EMBL" id="BMPO01000012">
    <property type="protein sequence ID" value="GGK09719.1"/>
    <property type="molecule type" value="Genomic_DNA"/>
</dbReference>
<dbReference type="Proteomes" id="UP000635983">
    <property type="component" value="Unassembled WGS sequence"/>
</dbReference>
<protein>
    <submittedName>
        <fullName evidence="1">Uncharacterized protein</fullName>
    </submittedName>
</protein>
<sequence length="117" mass="12728">MRIRGTIGQWPVDLTLDLDDDELGRLRALNTAPSEVDHTAAATPATVSAQAHDPHWEAAQDLLRQAGHLDGPALSGLLDTLTGSATTTKRLLVRLRHSPNVRLESGPDVHVYHWVDS</sequence>
<accession>A0A917Q381</accession>
<comment type="caution">
    <text evidence="1">The sequence shown here is derived from an EMBL/GenBank/DDBJ whole genome shotgun (WGS) entry which is preliminary data.</text>
</comment>
<keyword evidence="2" id="KW-1185">Reference proteome</keyword>
<evidence type="ECO:0000313" key="2">
    <source>
        <dbReference type="Proteomes" id="UP000635983"/>
    </source>
</evidence>
<reference evidence="1" key="2">
    <citation type="submission" date="2020-09" db="EMBL/GenBank/DDBJ databases">
        <authorList>
            <person name="Sun Q."/>
            <person name="Ohkuma M."/>
        </authorList>
    </citation>
    <scope>NUCLEOTIDE SEQUENCE</scope>
    <source>
        <strain evidence="1">JCM 30078</strain>
    </source>
</reference>
<reference evidence="1" key="1">
    <citation type="journal article" date="2014" name="Int. J. Syst. Evol. Microbiol.">
        <title>Complete genome sequence of Corynebacterium casei LMG S-19264T (=DSM 44701T), isolated from a smear-ripened cheese.</title>
        <authorList>
            <consortium name="US DOE Joint Genome Institute (JGI-PGF)"/>
            <person name="Walter F."/>
            <person name="Albersmeier A."/>
            <person name="Kalinowski J."/>
            <person name="Ruckert C."/>
        </authorList>
    </citation>
    <scope>NUCLEOTIDE SEQUENCE</scope>
    <source>
        <strain evidence="1">JCM 30078</strain>
    </source>
</reference>